<keyword evidence="1" id="KW-0472">Membrane</keyword>
<comment type="caution">
    <text evidence="2">The sequence shown here is derived from an EMBL/GenBank/DDBJ whole genome shotgun (WGS) entry which is preliminary data.</text>
</comment>
<dbReference type="InterPro" id="IPR000718">
    <property type="entry name" value="Peptidase_M13"/>
</dbReference>
<keyword evidence="1" id="KW-0812">Transmembrane</keyword>
<evidence type="ECO:0000313" key="2">
    <source>
        <dbReference type="EMBL" id="KAK8774058.1"/>
    </source>
</evidence>
<evidence type="ECO:0000256" key="1">
    <source>
        <dbReference type="SAM" id="Phobius"/>
    </source>
</evidence>
<protein>
    <submittedName>
        <fullName evidence="2">Uncharacterized protein</fullName>
    </submittedName>
</protein>
<name>A0AAQ4EHC8_AMBAM</name>
<dbReference type="PROSITE" id="PS51885">
    <property type="entry name" value="NEPRILYSIN"/>
    <property type="match status" value="1"/>
</dbReference>
<dbReference type="Proteomes" id="UP001321473">
    <property type="component" value="Unassembled WGS sequence"/>
</dbReference>
<feature type="transmembrane region" description="Helical" evidence="1">
    <location>
        <begin position="39"/>
        <end position="69"/>
    </location>
</feature>
<sequence>MLSFMFSPVTAEANTNPEGVTSGQKNAHRPPAVVKKRPLLGTLAAFFLVVGVGAVVSAFVLGAFVSIHIGRVDDEMLCRTAECKAAAAYLRKLLVTGHHPCANFYGRVCGSLIEGRTGFHEENVLAALRTMNASMFVLDETLDPEDVRLGKHILKPLYKNCFRYMSTETDLRKELAQAKAAISIDELVQATSFVGIVRYLVRTALRVGNFALFDVRFVRMGNQSLLQLRRGYSLRGKVGASVEDTDLRYRITKLLNIWLGRDNVSAETETLLRLDHEQVRFRSLVAQVMKIISKSVPQVLRPLEDVTSGMMNLTSEEWAAAVNEAHNEPQLKLQPSDTVIDTDMVSVHNACTFLVDEGVNVTAFYLATNLAADVIFLVHTKLASLLFSFSAGSSSGVTVGIPG</sequence>
<dbReference type="GO" id="GO:0006508">
    <property type="term" value="P:proteolysis"/>
    <property type="evidence" value="ECO:0007669"/>
    <property type="project" value="InterPro"/>
</dbReference>
<dbReference type="GO" id="GO:0004222">
    <property type="term" value="F:metalloendopeptidase activity"/>
    <property type="evidence" value="ECO:0007669"/>
    <property type="project" value="InterPro"/>
</dbReference>
<evidence type="ECO:0000313" key="3">
    <source>
        <dbReference type="Proteomes" id="UP001321473"/>
    </source>
</evidence>
<dbReference type="EMBL" id="JARKHS020015866">
    <property type="protein sequence ID" value="KAK8774058.1"/>
    <property type="molecule type" value="Genomic_DNA"/>
</dbReference>
<organism evidence="2 3">
    <name type="scientific">Amblyomma americanum</name>
    <name type="common">Lone star tick</name>
    <dbReference type="NCBI Taxonomy" id="6943"/>
    <lineage>
        <taxon>Eukaryota</taxon>
        <taxon>Metazoa</taxon>
        <taxon>Ecdysozoa</taxon>
        <taxon>Arthropoda</taxon>
        <taxon>Chelicerata</taxon>
        <taxon>Arachnida</taxon>
        <taxon>Acari</taxon>
        <taxon>Parasitiformes</taxon>
        <taxon>Ixodida</taxon>
        <taxon>Ixodoidea</taxon>
        <taxon>Ixodidae</taxon>
        <taxon>Amblyomminae</taxon>
        <taxon>Amblyomma</taxon>
    </lineage>
</organism>
<proteinExistence type="predicted"/>
<keyword evidence="3" id="KW-1185">Reference proteome</keyword>
<gene>
    <name evidence="2" type="ORF">V5799_011405</name>
</gene>
<dbReference type="SUPFAM" id="SSF55486">
    <property type="entry name" value="Metalloproteases ('zincins'), catalytic domain"/>
    <property type="match status" value="1"/>
</dbReference>
<dbReference type="AlphaFoldDB" id="A0AAQ4EHC8"/>
<keyword evidence="1" id="KW-1133">Transmembrane helix</keyword>
<accession>A0AAQ4EHC8</accession>
<reference evidence="2 3" key="1">
    <citation type="journal article" date="2023" name="Arcadia Sci">
        <title>De novo assembly of a long-read Amblyomma americanum tick genome.</title>
        <authorList>
            <person name="Chou S."/>
            <person name="Poskanzer K.E."/>
            <person name="Rollins M."/>
            <person name="Thuy-Boun P.S."/>
        </authorList>
    </citation>
    <scope>NUCLEOTIDE SEQUENCE [LARGE SCALE GENOMIC DNA]</scope>
    <source>
        <strain evidence="2">F_SG_1</strain>
        <tissue evidence="2">Salivary glands</tissue>
    </source>
</reference>